<sequence length="305" mass="33086">MDRLDAMQVFIRVVELRSFTKAAALLGLPRSTVTDAVRQLEARLGVKLLARTTRHVSPTPDGDAYYLRCLNILAEVEDAEGAFAGGTPKGVLRVDVQGTLARHFMLPALGDFLAAYPGIELQLSESDRRVDALREGIDCVLRVGPVHTSDLVARPLGVLEEITCASPAYLARFGTPHSPADLAGHLMVGFRTEEGTVLPLAFTQDGRATTVTLPCRVSVNGVESFVEAALQGFGLLQAPYYSLGPALASGQLVPVLEAFAPGTPLPVTLLYPQNRRHAGRVRVFIEWLSQEFEARNRRGAYRKPS</sequence>
<dbReference type="Gene3D" id="3.40.190.290">
    <property type="match status" value="1"/>
</dbReference>
<proteinExistence type="inferred from homology"/>
<dbReference type="FunFam" id="1.10.10.10:FF:000001">
    <property type="entry name" value="LysR family transcriptional regulator"/>
    <property type="match status" value="1"/>
</dbReference>
<dbReference type="RefSeq" id="WP_101817873.1">
    <property type="nucleotide sequence ID" value="NZ_PJZF01000020.1"/>
</dbReference>
<dbReference type="GO" id="GO:0006351">
    <property type="term" value="P:DNA-templated transcription"/>
    <property type="evidence" value="ECO:0007669"/>
    <property type="project" value="TreeGrafter"/>
</dbReference>
<evidence type="ECO:0000256" key="4">
    <source>
        <dbReference type="ARBA" id="ARBA00023125"/>
    </source>
</evidence>
<keyword evidence="8" id="KW-1185">Reference proteome</keyword>
<dbReference type="InterPro" id="IPR058163">
    <property type="entry name" value="LysR-type_TF_proteobact-type"/>
</dbReference>
<dbReference type="InterPro" id="IPR036390">
    <property type="entry name" value="WH_DNA-bd_sf"/>
</dbReference>
<evidence type="ECO:0000256" key="1">
    <source>
        <dbReference type="ARBA" id="ARBA00009437"/>
    </source>
</evidence>
<comment type="similarity">
    <text evidence="1">Belongs to the LysR transcriptional regulatory family.</text>
</comment>
<dbReference type="SUPFAM" id="SSF46785">
    <property type="entry name" value="Winged helix' DNA-binding domain"/>
    <property type="match status" value="1"/>
</dbReference>
<dbReference type="AlphaFoldDB" id="A0A2N5DYI1"/>
<dbReference type="PROSITE" id="PS50931">
    <property type="entry name" value="HTH_LYSR"/>
    <property type="match status" value="1"/>
</dbReference>
<evidence type="ECO:0000313" key="7">
    <source>
        <dbReference type="EMBL" id="PLR32612.1"/>
    </source>
</evidence>
<dbReference type="Pfam" id="PF00126">
    <property type="entry name" value="HTH_1"/>
    <property type="match status" value="1"/>
</dbReference>
<name>A0A2N5DYI1_9GAMM</name>
<dbReference type="GO" id="GO:0043565">
    <property type="term" value="F:sequence-specific DNA binding"/>
    <property type="evidence" value="ECO:0007669"/>
    <property type="project" value="TreeGrafter"/>
</dbReference>
<protein>
    <submittedName>
        <fullName evidence="7">LysR family transcriptional regulator</fullName>
    </submittedName>
</protein>
<keyword evidence="4" id="KW-0238">DNA-binding</keyword>
<reference evidence="7 8" key="1">
    <citation type="submission" date="2017-12" db="EMBL/GenBank/DDBJ databases">
        <title>Characterization of six clinical isolates of Enterochimera gen. nov., a novel genus of the Yersiniaciae family and the three species Enterochimera arupensis sp. nov., Enterochimera coloradensis sp. nov, and Enterochimera californica sp. nov.</title>
        <authorList>
            <person name="Rossi A."/>
            <person name="Fisher M."/>
        </authorList>
    </citation>
    <scope>NUCLEOTIDE SEQUENCE [LARGE SCALE GENOMIC DNA]</scope>
    <source>
        <strain evidence="8">2015-Iso6</strain>
    </source>
</reference>
<evidence type="ECO:0000256" key="2">
    <source>
        <dbReference type="ARBA" id="ARBA00022491"/>
    </source>
</evidence>
<dbReference type="InterPro" id="IPR005119">
    <property type="entry name" value="LysR_subst-bd"/>
</dbReference>
<evidence type="ECO:0000256" key="5">
    <source>
        <dbReference type="ARBA" id="ARBA00023163"/>
    </source>
</evidence>
<comment type="caution">
    <text evidence="7">The sequence shown here is derived from an EMBL/GenBank/DDBJ whole genome shotgun (WGS) entry which is preliminary data.</text>
</comment>
<dbReference type="PANTHER" id="PTHR30537:SF72">
    <property type="entry name" value="LYSR FAMILY TRANSCRIPTIONAL REGULATOR"/>
    <property type="match status" value="1"/>
</dbReference>
<accession>A0A2N5DYI1</accession>
<keyword evidence="3" id="KW-0805">Transcription regulation</keyword>
<dbReference type="PANTHER" id="PTHR30537">
    <property type="entry name" value="HTH-TYPE TRANSCRIPTIONAL REGULATOR"/>
    <property type="match status" value="1"/>
</dbReference>
<evidence type="ECO:0000256" key="3">
    <source>
        <dbReference type="ARBA" id="ARBA00023015"/>
    </source>
</evidence>
<dbReference type="Gene3D" id="1.10.10.10">
    <property type="entry name" value="Winged helix-like DNA-binding domain superfamily/Winged helix DNA-binding domain"/>
    <property type="match status" value="1"/>
</dbReference>
<dbReference type="SUPFAM" id="SSF53850">
    <property type="entry name" value="Periplasmic binding protein-like II"/>
    <property type="match status" value="1"/>
</dbReference>
<dbReference type="InterPro" id="IPR000847">
    <property type="entry name" value="LysR_HTH_N"/>
</dbReference>
<dbReference type="Pfam" id="PF03466">
    <property type="entry name" value="LysR_substrate"/>
    <property type="match status" value="1"/>
</dbReference>
<organism evidence="7 8">
    <name type="scientific">Chimaeribacter californicus</name>
    <dbReference type="NCBI Taxonomy" id="2060067"/>
    <lineage>
        <taxon>Bacteria</taxon>
        <taxon>Pseudomonadati</taxon>
        <taxon>Pseudomonadota</taxon>
        <taxon>Gammaproteobacteria</taxon>
        <taxon>Enterobacterales</taxon>
        <taxon>Yersiniaceae</taxon>
        <taxon>Chimaeribacter</taxon>
    </lineage>
</organism>
<dbReference type="OrthoDB" id="9786526at2"/>
<gene>
    <name evidence="7" type="ORF">CYR55_18730</name>
</gene>
<dbReference type="Proteomes" id="UP000234240">
    <property type="component" value="Unassembled WGS sequence"/>
</dbReference>
<feature type="domain" description="HTH lysR-type" evidence="6">
    <location>
        <begin position="1"/>
        <end position="59"/>
    </location>
</feature>
<dbReference type="CDD" id="cd08472">
    <property type="entry name" value="PBP2_CrgA_like_3"/>
    <property type="match status" value="1"/>
</dbReference>
<evidence type="ECO:0000313" key="8">
    <source>
        <dbReference type="Proteomes" id="UP000234240"/>
    </source>
</evidence>
<dbReference type="InterPro" id="IPR036388">
    <property type="entry name" value="WH-like_DNA-bd_sf"/>
</dbReference>
<dbReference type="GO" id="GO:0003700">
    <property type="term" value="F:DNA-binding transcription factor activity"/>
    <property type="evidence" value="ECO:0007669"/>
    <property type="project" value="InterPro"/>
</dbReference>
<keyword evidence="2" id="KW-0678">Repressor</keyword>
<keyword evidence="5" id="KW-0804">Transcription</keyword>
<dbReference type="EMBL" id="PJZF01000020">
    <property type="protein sequence ID" value="PLR32612.1"/>
    <property type="molecule type" value="Genomic_DNA"/>
</dbReference>
<evidence type="ECO:0000259" key="6">
    <source>
        <dbReference type="PROSITE" id="PS50931"/>
    </source>
</evidence>